<evidence type="ECO:0000313" key="2">
    <source>
        <dbReference type="Proteomes" id="UP000045285"/>
    </source>
</evidence>
<name>A0A090DVG1_MESPL</name>
<dbReference type="Proteomes" id="UP000045285">
    <property type="component" value="Unassembled WGS sequence"/>
</dbReference>
<reference evidence="2" key="1">
    <citation type="submission" date="2014-08" db="EMBL/GenBank/DDBJ databases">
        <authorList>
            <person name="Moulin L."/>
        </authorList>
    </citation>
    <scope>NUCLEOTIDE SEQUENCE [LARGE SCALE GENOMIC DNA]</scope>
</reference>
<accession>A0A090DVG1</accession>
<proteinExistence type="predicted"/>
<gene>
    <name evidence="1" type="ORF">MPL3356_340115</name>
</gene>
<dbReference type="EMBL" id="CCMZ01000028">
    <property type="protein sequence ID" value="CDX20961.1"/>
    <property type="molecule type" value="Genomic_DNA"/>
</dbReference>
<organism evidence="1 2">
    <name type="scientific">Mesorhizobium plurifarium</name>
    <dbReference type="NCBI Taxonomy" id="69974"/>
    <lineage>
        <taxon>Bacteria</taxon>
        <taxon>Pseudomonadati</taxon>
        <taxon>Pseudomonadota</taxon>
        <taxon>Alphaproteobacteria</taxon>
        <taxon>Hyphomicrobiales</taxon>
        <taxon>Phyllobacteriaceae</taxon>
        <taxon>Mesorhizobium</taxon>
    </lineage>
</organism>
<evidence type="ECO:0000313" key="1">
    <source>
        <dbReference type="EMBL" id="CDX20961.1"/>
    </source>
</evidence>
<protein>
    <submittedName>
        <fullName evidence="1">Uncharacterized protein</fullName>
    </submittedName>
</protein>
<keyword evidence="2" id="KW-1185">Reference proteome</keyword>
<dbReference type="AlphaFoldDB" id="A0A090DVG1"/>
<sequence>MCITAAAQVDLAVLVALAELLRDTGVPSQSQMIGAASDSHESNRREVRAAKAHDHQFDLFSRLHDTDTMMAPQCQALPVQTRRSVTKLMVCLILDHVGGYRAGRQEDAGHDA</sequence>